<reference evidence="2 3" key="1">
    <citation type="submission" date="2020-07" db="EMBL/GenBank/DDBJ databases">
        <title>Sequencing the genomes of 1000 actinobacteria strains.</title>
        <authorList>
            <person name="Klenk H.-P."/>
        </authorList>
    </citation>
    <scope>NUCLEOTIDE SEQUENCE [LARGE SCALE GENOMIC DNA]</scope>
    <source>
        <strain evidence="2 3">DSM 45927</strain>
    </source>
</reference>
<accession>A0A853BN98</accession>
<organism evidence="2 3">
    <name type="scientific">Streptomonospora nanhaiensis</name>
    <dbReference type="NCBI Taxonomy" id="1323731"/>
    <lineage>
        <taxon>Bacteria</taxon>
        <taxon>Bacillati</taxon>
        <taxon>Actinomycetota</taxon>
        <taxon>Actinomycetes</taxon>
        <taxon>Streptosporangiales</taxon>
        <taxon>Nocardiopsidaceae</taxon>
        <taxon>Streptomonospora</taxon>
    </lineage>
</organism>
<dbReference type="RefSeq" id="WP_179767507.1">
    <property type="nucleotide sequence ID" value="NZ_JACCFO010000001.1"/>
</dbReference>
<dbReference type="AlphaFoldDB" id="A0A853BN98"/>
<feature type="region of interest" description="Disordered" evidence="1">
    <location>
        <begin position="218"/>
        <end position="257"/>
    </location>
</feature>
<dbReference type="EMBL" id="JACCFO010000001">
    <property type="protein sequence ID" value="NYI96086.1"/>
    <property type="molecule type" value="Genomic_DNA"/>
</dbReference>
<evidence type="ECO:0000256" key="1">
    <source>
        <dbReference type="SAM" id="MobiDB-lite"/>
    </source>
</evidence>
<feature type="region of interest" description="Disordered" evidence="1">
    <location>
        <begin position="153"/>
        <end position="186"/>
    </location>
</feature>
<proteinExistence type="predicted"/>
<keyword evidence="3" id="KW-1185">Reference proteome</keyword>
<evidence type="ECO:0000313" key="2">
    <source>
        <dbReference type="EMBL" id="NYI96086.1"/>
    </source>
</evidence>
<dbReference type="Proteomes" id="UP000575985">
    <property type="component" value="Unassembled WGS sequence"/>
</dbReference>
<name>A0A853BN98_9ACTN</name>
<evidence type="ECO:0000313" key="3">
    <source>
        <dbReference type="Proteomes" id="UP000575985"/>
    </source>
</evidence>
<gene>
    <name evidence="2" type="ORF">HNR12_002363</name>
</gene>
<comment type="caution">
    <text evidence="2">The sequence shown here is derived from an EMBL/GenBank/DDBJ whole genome shotgun (WGS) entry which is preliminary data.</text>
</comment>
<feature type="compositionally biased region" description="Pro residues" evidence="1">
    <location>
        <begin position="275"/>
        <end position="290"/>
    </location>
</feature>
<sequence length="512" mass="52632">MDTRRRGRTLVPDGFPEAVHRRLAGLDRLRELWAERRRHGISSADPAAVRDGARRRIEELRALAGLPPLPPDRLRAEEDALVALADDSRAGVRLNADYFDTLVRAVPDFSPPLPAPERVGALLAEAAAIETHPLIRAAHLFLTCADALNGAPAPPPPHAVGPLAGPRRGRDGADTPLPAGAAGPGPDGAAYRGAAGAASGVLTLPGVGDIPVSTAAAAPAADDPAAPPAVRSPGPGDGAAPAGPPAPRRGGGPPAHLRPLPWVLASLSLMRSDLPPPAIDRRAAPPPAAAPAPGASGADRAHGPVERLSAMVLLLADLETAALRAELSRPARLPGALRPDSTCLGRAVHRRVVNHLRLRCDSLRMVLRELDPAARTSVGSSAEPEGPAPGSPGVPGVPPPAERRAAAARRALFTPGPNEWRASVDVDLADGALRLLVLVQEVGDPASGVLAVTADGRLATGEGVVDVLDLGCADCVTLVPADAADDRWPEVEAFADDVLSRAVGHLTRAARY</sequence>
<feature type="region of interest" description="Disordered" evidence="1">
    <location>
        <begin position="275"/>
        <end position="301"/>
    </location>
</feature>
<feature type="region of interest" description="Disordered" evidence="1">
    <location>
        <begin position="374"/>
        <end position="402"/>
    </location>
</feature>
<protein>
    <submittedName>
        <fullName evidence="2">Uncharacterized protein</fullName>
    </submittedName>
</protein>
<feature type="compositionally biased region" description="Pro residues" evidence="1">
    <location>
        <begin position="386"/>
        <end position="400"/>
    </location>
</feature>